<evidence type="ECO:0000313" key="3">
    <source>
        <dbReference type="EMBL" id="CAJ61711.1"/>
    </source>
</evidence>
<dbReference type="KEGG" id="fal:FRAAL3067"/>
<feature type="transmembrane region" description="Helical" evidence="2">
    <location>
        <begin position="54"/>
        <end position="75"/>
    </location>
</feature>
<dbReference type="EMBL" id="CT573213">
    <property type="protein sequence ID" value="CAJ61711.1"/>
    <property type="molecule type" value="Genomic_DNA"/>
</dbReference>
<accession>Q0RL94</accession>
<proteinExistence type="predicted"/>
<evidence type="ECO:0000313" key="4">
    <source>
        <dbReference type="Proteomes" id="UP000000657"/>
    </source>
</evidence>
<organism evidence="3 4">
    <name type="scientific">Frankia alni (strain DSM 45986 / CECT 9034 / ACN14a)</name>
    <dbReference type="NCBI Taxonomy" id="326424"/>
    <lineage>
        <taxon>Bacteria</taxon>
        <taxon>Bacillati</taxon>
        <taxon>Actinomycetota</taxon>
        <taxon>Actinomycetes</taxon>
        <taxon>Frankiales</taxon>
        <taxon>Frankiaceae</taxon>
        <taxon>Frankia</taxon>
    </lineage>
</organism>
<evidence type="ECO:0000256" key="2">
    <source>
        <dbReference type="SAM" id="Phobius"/>
    </source>
</evidence>
<protein>
    <submittedName>
        <fullName evidence="3">Uncharacterized protein</fullName>
    </submittedName>
</protein>
<keyword evidence="2" id="KW-1133">Transmembrane helix</keyword>
<gene>
    <name evidence="3" type="ordered locus">FRAAL3067</name>
</gene>
<dbReference type="AlphaFoldDB" id="Q0RL94"/>
<name>Q0RL94_FRAAA</name>
<feature type="region of interest" description="Disordered" evidence="1">
    <location>
        <begin position="99"/>
        <end position="135"/>
    </location>
</feature>
<dbReference type="STRING" id="326424.FRAAL3067"/>
<dbReference type="HOGENOM" id="CLU_1882711_0_0_11"/>
<keyword evidence="2" id="KW-0812">Transmembrane</keyword>
<feature type="compositionally biased region" description="Basic and acidic residues" evidence="1">
    <location>
        <begin position="99"/>
        <end position="127"/>
    </location>
</feature>
<evidence type="ECO:0000256" key="1">
    <source>
        <dbReference type="SAM" id="MobiDB-lite"/>
    </source>
</evidence>
<reference evidence="3 4" key="1">
    <citation type="journal article" date="2007" name="Genome Res.">
        <title>Genome characteristics of facultatively symbiotic Frankia sp. strains reflect host range and host plant biogeography.</title>
        <authorList>
            <person name="Normand P."/>
            <person name="Lapierre P."/>
            <person name="Tisa L.S."/>
            <person name="Gogarten J.P."/>
            <person name="Alloisio N."/>
            <person name="Bagnarol E."/>
            <person name="Bassi C.A."/>
            <person name="Berry A.M."/>
            <person name="Bickhart D.M."/>
            <person name="Choisne N."/>
            <person name="Couloux A."/>
            <person name="Cournoyer B."/>
            <person name="Cruveiller S."/>
            <person name="Daubin V."/>
            <person name="Demange N."/>
            <person name="Francino M.P."/>
            <person name="Goltsman E."/>
            <person name="Huang Y."/>
            <person name="Kopp O.R."/>
            <person name="Labarre L."/>
            <person name="Lapidus A."/>
            <person name="Lavire C."/>
            <person name="Marechal J."/>
            <person name="Martinez M."/>
            <person name="Mastronunzio J.E."/>
            <person name="Mullin B.C."/>
            <person name="Niemann J."/>
            <person name="Pujic P."/>
            <person name="Rawnsley T."/>
            <person name="Rouy Z."/>
            <person name="Schenowitz C."/>
            <person name="Sellstedt A."/>
            <person name="Tavares F."/>
            <person name="Tomkins J.P."/>
            <person name="Vallenet D."/>
            <person name="Valverde C."/>
            <person name="Wall L.G."/>
            <person name="Wang Y."/>
            <person name="Medigue C."/>
            <person name="Benson D.R."/>
        </authorList>
    </citation>
    <scope>NUCLEOTIDE SEQUENCE [LARGE SCALE GENOMIC DNA]</scope>
    <source>
        <strain evidence="4">DSM 45986 / CECT 9034 / ACN14a</strain>
    </source>
</reference>
<dbReference type="Proteomes" id="UP000000657">
    <property type="component" value="Chromosome"/>
</dbReference>
<keyword evidence="2" id="KW-0472">Membrane</keyword>
<keyword evidence="4" id="KW-1185">Reference proteome</keyword>
<sequence length="135" mass="13961">MSDRSARTWSSRASRAPLATLRGRLTGLQISVVTGGPRLGDLEAGAVATTLADAASAVSGGLACAANALLILALLPGFRRQRSDGAADQITLQQGGLADIRDERHHGDLSRDHADAVGIIRPHEGREPPQAPGRG</sequence>